<evidence type="ECO:0000313" key="1">
    <source>
        <dbReference type="EMBL" id="WZU67998.1"/>
    </source>
</evidence>
<keyword evidence="2" id="KW-1185">Reference proteome</keyword>
<evidence type="ECO:0000313" key="2">
    <source>
        <dbReference type="Proteomes" id="UP001470809"/>
    </source>
</evidence>
<gene>
    <name evidence="1" type="ORF">AABB31_03375</name>
</gene>
<dbReference type="KEGG" id="yrh:AABB31_03375"/>
<sequence>MPDQTSPKTRITLRPITPFGGIPICLGTAAWSLVIDPMIWGFPSVSRFVAQ</sequence>
<reference evidence="2" key="1">
    <citation type="submission" date="2024-04" db="EMBL/GenBank/DDBJ databases">
        <title>Phylogenomic analyses of a clade within the roseobacter group suggest taxonomic reassignments of species of the genera Aestuariivita, Citreicella, Loktanella, Nautella, Pelagibaca, Ruegeria, Thalassobius, Thiobacimonas and Tropicibacter, and the proposal o.</title>
        <authorList>
            <person name="Jeon C.O."/>
        </authorList>
    </citation>
    <scope>NUCLEOTIDE SEQUENCE [LARGE SCALE GENOMIC DNA]</scope>
    <source>
        <strain evidence="2">SS1-5</strain>
    </source>
</reference>
<dbReference type="AlphaFoldDB" id="A0AAN0MKX2"/>
<protein>
    <submittedName>
        <fullName evidence="1">Uncharacterized protein</fullName>
    </submittedName>
</protein>
<dbReference type="Proteomes" id="UP001470809">
    <property type="component" value="Chromosome"/>
</dbReference>
<name>A0AAN0MKX2_9RHOB</name>
<accession>A0AAN0MKX2</accession>
<reference evidence="1 2" key="2">
    <citation type="submission" date="2024-08" db="EMBL/GenBank/DDBJ databases">
        <title>Phylogenomic analyses of a clade within the roseobacter group suggest taxonomic reassignments of species of the genera Aestuariivita, Citreicella, Loktanella, Nautella, Pelagibaca, Ruegeria, Thalassobius, Thiobacimonas and Tropicibacter, and the proposal o.</title>
        <authorList>
            <person name="Jeon C.O."/>
        </authorList>
    </citation>
    <scope>NUCLEOTIDE SEQUENCE [LARGE SCALE GENOMIC DNA]</scope>
    <source>
        <strain evidence="1 2">SS1-5</strain>
    </source>
</reference>
<dbReference type="EMBL" id="CP151767">
    <property type="protein sequence ID" value="WZU67998.1"/>
    <property type="molecule type" value="Genomic_DNA"/>
</dbReference>
<dbReference type="RefSeq" id="WP_342077292.1">
    <property type="nucleotide sequence ID" value="NZ_CP151767.2"/>
</dbReference>
<proteinExistence type="predicted"/>
<organism evidence="1 2">
    <name type="scientific">Yoonia rhodophyticola</name>
    <dbReference type="NCBI Taxonomy" id="3137370"/>
    <lineage>
        <taxon>Bacteria</taxon>
        <taxon>Pseudomonadati</taxon>
        <taxon>Pseudomonadota</taxon>
        <taxon>Alphaproteobacteria</taxon>
        <taxon>Rhodobacterales</taxon>
        <taxon>Paracoccaceae</taxon>
        <taxon>Yoonia</taxon>
    </lineage>
</organism>